<evidence type="ECO:0000313" key="2">
    <source>
        <dbReference type="Proteomes" id="UP001160301"/>
    </source>
</evidence>
<dbReference type="RefSeq" id="WP_136965271.1">
    <property type="nucleotide sequence ID" value="NZ_JARZHI010000001.1"/>
</dbReference>
<proteinExistence type="predicted"/>
<organism evidence="1 2">
    <name type="scientific">Polyangium sorediatum</name>
    <dbReference type="NCBI Taxonomy" id="889274"/>
    <lineage>
        <taxon>Bacteria</taxon>
        <taxon>Pseudomonadati</taxon>
        <taxon>Myxococcota</taxon>
        <taxon>Polyangia</taxon>
        <taxon>Polyangiales</taxon>
        <taxon>Polyangiaceae</taxon>
        <taxon>Polyangium</taxon>
    </lineage>
</organism>
<protein>
    <submittedName>
        <fullName evidence="1">Uncharacterized protein</fullName>
    </submittedName>
</protein>
<accession>A0ABT6NIJ1</accession>
<dbReference type="Proteomes" id="UP001160301">
    <property type="component" value="Unassembled WGS sequence"/>
</dbReference>
<dbReference type="EMBL" id="JARZHI010000001">
    <property type="protein sequence ID" value="MDI1428121.1"/>
    <property type="molecule type" value="Genomic_DNA"/>
</dbReference>
<gene>
    <name evidence="1" type="ORF">QHF89_01415</name>
</gene>
<sequence length="118" mass="13037">MVPREELWEGDGLSSLDEAACVDEGPVGCAPCDDMHGAAFWYTLDMATMRCDSRTLANLDEPFDLEAFAACDWAKVEHLCPALVDTDWDERVRAAFDPRSYDLPARPASPTRRALGAK</sequence>
<keyword evidence="2" id="KW-1185">Reference proteome</keyword>
<comment type="caution">
    <text evidence="1">The sequence shown here is derived from an EMBL/GenBank/DDBJ whole genome shotgun (WGS) entry which is preliminary data.</text>
</comment>
<evidence type="ECO:0000313" key="1">
    <source>
        <dbReference type="EMBL" id="MDI1428121.1"/>
    </source>
</evidence>
<reference evidence="1 2" key="1">
    <citation type="submission" date="2023-04" db="EMBL/GenBank/DDBJ databases">
        <title>The genome sequence of Polyangium sorediatum DSM14670.</title>
        <authorList>
            <person name="Zhang X."/>
        </authorList>
    </citation>
    <scope>NUCLEOTIDE SEQUENCE [LARGE SCALE GENOMIC DNA]</scope>
    <source>
        <strain evidence="1 2">DSM 14670</strain>
    </source>
</reference>
<name>A0ABT6NIJ1_9BACT</name>